<dbReference type="GO" id="GO:0008270">
    <property type="term" value="F:zinc ion binding"/>
    <property type="evidence" value="ECO:0007669"/>
    <property type="project" value="InterPro"/>
</dbReference>
<evidence type="ECO:0000313" key="1">
    <source>
        <dbReference type="EMBL" id="EKC33200.1"/>
    </source>
</evidence>
<name>K1QW71_MAGGI</name>
<dbReference type="Gene3D" id="3.30.160.60">
    <property type="entry name" value="Classic Zinc Finger"/>
    <property type="match status" value="1"/>
</dbReference>
<dbReference type="InParanoid" id="K1QW71"/>
<protein>
    <submittedName>
        <fullName evidence="1">Uncharacterized protein</fullName>
    </submittedName>
</protein>
<gene>
    <name evidence="1" type="ORF">CGI_10010044</name>
</gene>
<dbReference type="Pfam" id="PF00643">
    <property type="entry name" value="zf-B_box"/>
    <property type="match status" value="1"/>
</dbReference>
<dbReference type="InterPro" id="IPR047153">
    <property type="entry name" value="TRIM45/56/19-like"/>
</dbReference>
<dbReference type="PROSITE" id="PS50119">
    <property type="entry name" value="ZF_BBOX"/>
    <property type="match status" value="1"/>
</dbReference>
<dbReference type="AlphaFoldDB" id="K1QW71"/>
<organism evidence="1">
    <name type="scientific">Magallana gigas</name>
    <name type="common">Pacific oyster</name>
    <name type="synonym">Crassostrea gigas</name>
    <dbReference type="NCBI Taxonomy" id="29159"/>
    <lineage>
        <taxon>Eukaryota</taxon>
        <taxon>Metazoa</taxon>
        <taxon>Spiralia</taxon>
        <taxon>Lophotrochozoa</taxon>
        <taxon>Mollusca</taxon>
        <taxon>Bivalvia</taxon>
        <taxon>Autobranchia</taxon>
        <taxon>Pteriomorphia</taxon>
        <taxon>Ostreida</taxon>
        <taxon>Ostreoidea</taxon>
        <taxon>Ostreidae</taxon>
        <taxon>Magallana</taxon>
    </lineage>
</organism>
<accession>K1QW71</accession>
<dbReference type="PANTHER" id="PTHR25462:SF296">
    <property type="entry name" value="MEIOTIC P26, ISOFORM F"/>
    <property type="match status" value="1"/>
</dbReference>
<dbReference type="SUPFAM" id="SSF57845">
    <property type="entry name" value="B-box zinc-binding domain"/>
    <property type="match status" value="1"/>
</dbReference>
<reference evidence="1" key="1">
    <citation type="journal article" date="2012" name="Nature">
        <title>The oyster genome reveals stress adaptation and complexity of shell formation.</title>
        <authorList>
            <person name="Zhang G."/>
            <person name="Fang X."/>
            <person name="Guo X."/>
            <person name="Li L."/>
            <person name="Luo R."/>
            <person name="Xu F."/>
            <person name="Yang P."/>
            <person name="Zhang L."/>
            <person name="Wang X."/>
            <person name="Qi H."/>
            <person name="Xiong Z."/>
            <person name="Que H."/>
            <person name="Xie Y."/>
            <person name="Holland P.W."/>
            <person name="Paps J."/>
            <person name="Zhu Y."/>
            <person name="Wu F."/>
            <person name="Chen Y."/>
            <person name="Wang J."/>
            <person name="Peng C."/>
            <person name="Meng J."/>
            <person name="Yang L."/>
            <person name="Liu J."/>
            <person name="Wen B."/>
            <person name="Zhang N."/>
            <person name="Huang Z."/>
            <person name="Zhu Q."/>
            <person name="Feng Y."/>
            <person name="Mount A."/>
            <person name="Hedgecock D."/>
            <person name="Xu Z."/>
            <person name="Liu Y."/>
            <person name="Domazet-Loso T."/>
            <person name="Du Y."/>
            <person name="Sun X."/>
            <person name="Zhang S."/>
            <person name="Liu B."/>
            <person name="Cheng P."/>
            <person name="Jiang X."/>
            <person name="Li J."/>
            <person name="Fan D."/>
            <person name="Wang W."/>
            <person name="Fu W."/>
            <person name="Wang T."/>
            <person name="Wang B."/>
            <person name="Zhang J."/>
            <person name="Peng Z."/>
            <person name="Li Y."/>
            <person name="Li N."/>
            <person name="Wang J."/>
            <person name="Chen M."/>
            <person name="He Y."/>
            <person name="Tan F."/>
            <person name="Song X."/>
            <person name="Zheng Q."/>
            <person name="Huang R."/>
            <person name="Yang H."/>
            <person name="Du X."/>
            <person name="Chen L."/>
            <person name="Yang M."/>
            <person name="Gaffney P.M."/>
            <person name="Wang S."/>
            <person name="Luo L."/>
            <person name="She Z."/>
            <person name="Ming Y."/>
            <person name="Huang W."/>
            <person name="Zhang S."/>
            <person name="Huang B."/>
            <person name="Zhang Y."/>
            <person name="Qu T."/>
            <person name="Ni P."/>
            <person name="Miao G."/>
            <person name="Wang J."/>
            <person name="Wang Q."/>
            <person name="Steinberg C.E."/>
            <person name="Wang H."/>
            <person name="Li N."/>
            <person name="Qian L."/>
            <person name="Zhang G."/>
            <person name="Li Y."/>
            <person name="Yang H."/>
            <person name="Liu X."/>
            <person name="Wang J."/>
            <person name="Yin Y."/>
            <person name="Wang J."/>
        </authorList>
    </citation>
    <scope>NUCLEOTIDE SEQUENCE [LARGE SCALE GENOMIC DNA]</scope>
    <source>
        <strain evidence="1">05x7-T-G4-1.051#20</strain>
    </source>
</reference>
<dbReference type="InterPro" id="IPR011042">
    <property type="entry name" value="6-blade_b-propeller_TolB-like"/>
</dbReference>
<dbReference type="SUPFAM" id="SSF101898">
    <property type="entry name" value="NHL repeat"/>
    <property type="match status" value="1"/>
</dbReference>
<dbReference type="HOGENOM" id="CLU_040222_0_0_1"/>
<dbReference type="InterPro" id="IPR000315">
    <property type="entry name" value="Znf_B-box"/>
</dbReference>
<dbReference type="Gene3D" id="2.120.10.30">
    <property type="entry name" value="TolB, C-terminal domain"/>
    <property type="match status" value="1"/>
</dbReference>
<dbReference type="EMBL" id="JH817018">
    <property type="protein sequence ID" value="EKC33200.1"/>
    <property type="molecule type" value="Genomic_DNA"/>
</dbReference>
<sequence length="494" mass="56168">MAASDNKHELQSAQEHIPTCEKHSFTIDITCEDCDEFICSQCAKTDHKDHDWKTISTAGNLKRRELKKTLSKVKEEDLKNMDENIKMATKQKEDNLKCCDSEISKLQKHYDAIVSILNETKKYFETNLRENLKTENAKVSAKKVDLEKKRENIKCLVKFLEEKHGTMSDYSLIDNLRDLTNLVSNTDSDIEKGDVSLRYKIGDIREGSLESMMGQTFDLDDINVTERDAFQYKENEDNPLLVVQAINEDTCFVGRDSKCIERINIKNKKEEKFNINVNCICVTDNGDVYVTDIESNSIARLSPSGLVSTVFSTDPLESVGICQSTEGGLLVTLSDNESEPGQPDTHSRRLVRHVTLTGDVIREYEYQEDDQTRLFTIPLKVRQNGNTDICVVNKTSDNLSELVILSLSGSLKLVYRGQDLDICFITDVLCDSYCNIIVCEMIHSQIHLLSPDGEFLKYLMTENEVTEPMSMSLYKSTLWVGNVDGLLKVFQYKS</sequence>
<dbReference type="PANTHER" id="PTHR25462">
    <property type="entry name" value="BONUS, ISOFORM C-RELATED"/>
    <property type="match status" value="1"/>
</dbReference>
<proteinExistence type="predicted"/>